<organism evidence="2 3">
    <name type="scientific">Domibacillus enclensis</name>
    <dbReference type="NCBI Taxonomy" id="1017273"/>
    <lineage>
        <taxon>Bacteria</taxon>
        <taxon>Bacillati</taxon>
        <taxon>Bacillota</taxon>
        <taxon>Bacilli</taxon>
        <taxon>Bacillales</taxon>
        <taxon>Bacillaceae</taxon>
        <taxon>Domibacillus</taxon>
    </lineage>
</organism>
<dbReference type="Proteomes" id="UP000186385">
    <property type="component" value="Unassembled WGS sequence"/>
</dbReference>
<sequence length="63" mass="7608">MRRIQGINHLLSYLDSIDFPLAYEEIENLIDQKKLPHKKPASGIFVFDLDYIDWWVNENRMKE</sequence>
<reference evidence="4" key="2">
    <citation type="submission" date="2017-03" db="EMBL/GenBank/DDBJ databases">
        <title>Bacillus sp. V-88(T) DSM27956, whole genome shotgun sequencing project.</title>
        <authorList>
            <person name="Dastager S.G."/>
            <person name="Neurgaonkar P.S."/>
            <person name="Dharne M.S."/>
        </authorList>
    </citation>
    <scope>NUCLEOTIDE SEQUENCE [LARGE SCALE GENOMIC DNA]</scope>
    <source>
        <strain evidence="4">DSM 25145</strain>
    </source>
</reference>
<dbReference type="OrthoDB" id="2972248at2"/>
<evidence type="ECO:0000313" key="4">
    <source>
        <dbReference type="Proteomes" id="UP000215545"/>
    </source>
</evidence>
<dbReference type="RefSeq" id="WP_045849513.1">
    <property type="nucleotide sequence ID" value="NZ_FTLX01000001.1"/>
</dbReference>
<name>A0A1N6NY32_9BACI</name>
<evidence type="ECO:0000313" key="2">
    <source>
        <dbReference type="EMBL" id="SIP96852.1"/>
    </source>
</evidence>
<dbReference type="STRING" id="1017273.SAMN05443094_101310"/>
<evidence type="ECO:0000313" key="1">
    <source>
        <dbReference type="EMBL" id="OXS80175.1"/>
    </source>
</evidence>
<gene>
    <name evidence="1" type="ORF">B1B05_01465</name>
    <name evidence="2" type="ORF">SAMN05443094_101310</name>
</gene>
<evidence type="ECO:0000313" key="3">
    <source>
        <dbReference type="Proteomes" id="UP000186385"/>
    </source>
</evidence>
<dbReference type="AlphaFoldDB" id="A0A1N6NY32"/>
<reference evidence="1" key="3">
    <citation type="submission" date="2017-03" db="EMBL/GenBank/DDBJ databases">
        <authorList>
            <person name="Dastager S.G."/>
            <person name="Neurgaonkar P.S."/>
            <person name="Dharne M.S."/>
        </authorList>
    </citation>
    <scope>NUCLEOTIDE SEQUENCE</scope>
    <source>
        <strain evidence="1">DSM 25145</strain>
    </source>
</reference>
<proteinExistence type="predicted"/>
<protein>
    <submittedName>
        <fullName evidence="2">Uncharacterized protein</fullName>
    </submittedName>
</protein>
<accession>A0A1N6NY32</accession>
<keyword evidence="4" id="KW-1185">Reference proteome</keyword>
<dbReference type="EMBL" id="MWSK01000001">
    <property type="protein sequence ID" value="OXS80175.1"/>
    <property type="molecule type" value="Genomic_DNA"/>
</dbReference>
<reference evidence="2 3" key="1">
    <citation type="submission" date="2017-01" db="EMBL/GenBank/DDBJ databases">
        <authorList>
            <person name="Mah S.A."/>
            <person name="Swanson W.J."/>
            <person name="Moy G.W."/>
            <person name="Vacquier V.D."/>
        </authorList>
    </citation>
    <scope>NUCLEOTIDE SEQUENCE [LARGE SCALE GENOMIC DNA]</scope>
    <source>
        <strain evidence="2 3">NIO-1016</strain>
    </source>
</reference>
<dbReference type="Proteomes" id="UP000215545">
    <property type="component" value="Unassembled WGS sequence"/>
</dbReference>
<dbReference type="EMBL" id="FTLX01000001">
    <property type="protein sequence ID" value="SIP96852.1"/>
    <property type="molecule type" value="Genomic_DNA"/>
</dbReference>